<evidence type="ECO:0000256" key="2">
    <source>
        <dbReference type="ARBA" id="ARBA00022630"/>
    </source>
</evidence>
<dbReference type="AlphaFoldDB" id="A0A419ESZ3"/>
<evidence type="ECO:0000259" key="8">
    <source>
        <dbReference type="Pfam" id="PF02441"/>
    </source>
</evidence>
<evidence type="ECO:0000256" key="6">
    <source>
        <dbReference type="ARBA" id="ARBA00060793"/>
    </source>
</evidence>
<reference evidence="9 10" key="1">
    <citation type="journal article" date="2017" name="ISME J.">
        <title>Energy and carbon metabolisms in a deep terrestrial subsurface fluid microbial community.</title>
        <authorList>
            <person name="Momper L."/>
            <person name="Jungbluth S.P."/>
            <person name="Lee M.D."/>
            <person name="Amend J.P."/>
        </authorList>
    </citation>
    <scope>NUCLEOTIDE SEQUENCE [LARGE SCALE GENOMIC DNA]</scope>
    <source>
        <strain evidence="9">SURF_17</strain>
    </source>
</reference>
<comment type="similarity">
    <text evidence="6 7">Belongs to the UbiX/PAD1 family.</text>
</comment>
<dbReference type="EMBL" id="QZKI01000111">
    <property type="protein sequence ID" value="RJP66782.1"/>
    <property type="molecule type" value="Genomic_DNA"/>
</dbReference>
<keyword evidence="1 7" id="KW-0637">Prenyltransferase</keyword>
<name>A0A419ESZ3_9BACT</name>
<dbReference type="NCBIfam" id="TIGR00421">
    <property type="entry name" value="ubiX_pad"/>
    <property type="match status" value="1"/>
</dbReference>
<dbReference type="SUPFAM" id="SSF52507">
    <property type="entry name" value="Homo-oligomeric flavin-containing Cys decarboxylases, HFCD"/>
    <property type="match status" value="1"/>
</dbReference>
<proteinExistence type="inferred from homology"/>
<evidence type="ECO:0000313" key="9">
    <source>
        <dbReference type="EMBL" id="RJP66782.1"/>
    </source>
</evidence>
<keyword evidence="2 7" id="KW-0285">Flavoprotein</keyword>
<dbReference type="EC" id="2.5.1.129" evidence="7"/>
<feature type="binding site" evidence="7">
    <location>
        <begin position="10"/>
        <end position="12"/>
    </location>
    <ligand>
        <name>FMN</name>
        <dbReference type="ChEBI" id="CHEBI:58210"/>
    </ligand>
</feature>
<dbReference type="Proteomes" id="UP000285961">
    <property type="component" value="Unassembled WGS sequence"/>
</dbReference>
<dbReference type="Pfam" id="PF02441">
    <property type="entry name" value="Flavoprotein"/>
    <property type="match status" value="1"/>
</dbReference>
<feature type="binding site" evidence="7">
    <location>
        <position position="162"/>
    </location>
    <ligand>
        <name>dimethylallyl phosphate</name>
        <dbReference type="ChEBI" id="CHEBI:88052"/>
    </ligand>
</feature>
<gene>
    <name evidence="7" type="primary">ubiX</name>
    <name evidence="9" type="ORF">C4532_15645</name>
</gene>
<sequence>MQNIIVAISGASGAPYAVRLLQILVEKQCKVHLTISRSAALVLNHEMDIKVDLRKFSAKSLIGKATKQISYHYYDDITAPIASGTFPVDAMVIIPCSMSTLAGVASGLGTNLILRAAEVTLKERRPLILVPRETPLGVIEIENMLRAARAGACILPAMPAFYQGPKTLNDMVDFVVGKVLNQLRIPHELFRKWSGVE</sequence>
<feature type="binding site" evidence="7">
    <location>
        <begin position="97"/>
        <end position="100"/>
    </location>
    <ligand>
        <name>FMN</name>
        <dbReference type="ChEBI" id="CHEBI:58210"/>
    </ligand>
</feature>
<evidence type="ECO:0000256" key="3">
    <source>
        <dbReference type="ARBA" id="ARBA00022643"/>
    </source>
</evidence>
<dbReference type="PANTHER" id="PTHR43374:SF1">
    <property type="entry name" value="FLAVIN PRENYLTRANSFERASE PAD1, MITOCHONDRIAL"/>
    <property type="match status" value="1"/>
</dbReference>
<organism evidence="9 10">
    <name type="scientific">Candidatus Abyssobacteria bacterium SURF_17</name>
    <dbReference type="NCBI Taxonomy" id="2093361"/>
    <lineage>
        <taxon>Bacteria</taxon>
        <taxon>Pseudomonadati</taxon>
        <taxon>Candidatus Hydrogenedentota</taxon>
        <taxon>Candidatus Abyssobacteria</taxon>
    </lineage>
</organism>
<evidence type="ECO:0000256" key="7">
    <source>
        <dbReference type="HAMAP-Rule" id="MF_01984"/>
    </source>
</evidence>
<feature type="binding site" evidence="7">
    <location>
        <position position="178"/>
    </location>
    <ligand>
        <name>dimethylallyl phosphate</name>
        <dbReference type="ChEBI" id="CHEBI:88052"/>
    </ligand>
</feature>
<dbReference type="InterPro" id="IPR004507">
    <property type="entry name" value="UbiX-like"/>
</dbReference>
<comment type="function">
    <text evidence="7">Flavin prenyltransferase that catalyzes the synthesis of the prenylated FMN cofactor (prenyl-FMN) for 4-hydroxy-3-polyprenylbenzoic acid decarboxylase UbiD. The prenyltransferase is metal-independent and links a dimethylallyl moiety from dimethylallyl monophosphate (DMAP) to the flavin N5 and C6 atoms of FMN.</text>
</comment>
<evidence type="ECO:0000256" key="1">
    <source>
        <dbReference type="ARBA" id="ARBA00022602"/>
    </source>
</evidence>
<dbReference type="InterPro" id="IPR036551">
    <property type="entry name" value="Flavin_trans-like"/>
</dbReference>
<accession>A0A419ESZ3</accession>
<feature type="domain" description="Flavoprotein" evidence="8">
    <location>
        <begin position="3"/>
        <end position="183"/>
    </location>
</feature>
<protein>
    <recommendedName>
        <fullName evidence="7">Flavin prenyltransferase UbiX</fullName>
        <ecNumber evidence="7">2.5.1.129</ecNumber>
    </recommendedName>
</protein>
<dbReference type="Gene3D" id="3.40.50.1950">
    <property type="entry name" value="Flavin prenyltransferase-like"/>
    <property type="match status" value="1"/>
</dbReference>
<feature type="binding site" evidence="7">
    <location>
        <position position="36"/>
    </location>
    <ligand>
        <name>FMN</name>
        <dbReference type="ChEBI" id="CHEBI:58210"/>
    </ligand>
</feature>
<keyword evidence="3 7" id="KW-0288">FMN</keyword>
<evidence type="ECO:0000256" key="4">
    <source>
        <dbReference type="ARBA" id="ARBA00022679"/>
    </source>
</evidence>
<dbReference type="InterPro" id="IPR003382">
    <property type="entry name" value="Flavoprotein"/>
</dbReference>
<dbReference type="HAMAP" id="MF_01984">
    <property type="entry name" value="ubiX_pad"/>
    <property type="match status" value="1"/>
</dbReference>
<dbReference type="NCBIfam" id="NF004685">
    <property type="entry name" value="PRK06029.1"/>
    <property type="match status" value="1"/>
</dbReference>
<dbReference type="GO" id="GO:0106141">
    <property type="term" value="F:flavin prenyltransferase activity"/>
    <property type="evidence" value="ECO:0007669"/>
    <property type="project" value="UniProtKB-EC"/>
</dbReference>
<dbReference type="FunFam" id="3.40.50.1950:FF:000001">
    <property type="entry name" value="Flavin prenyltransferase UbiX"/>
    <property type="match status" value="1"/>
</dbReference>
<comment type="caution">
    <text evidence="7">Lacks conserved residue(s) required for the propagation of feature annotation.</text>
</comment>
<dbReference type="GO" id="GO:0016831">
    <property type="term" value="F:carboxy-lyase activity"/>
    <property type="evidence" value="ECO:0007669"/>
    <property type="project" value="TreeGrafter"/>
</dbReference>
<keyword evidence="4 7" id="KW-0808">Transferase</keyword>
<comment type="catalytic activity">
    <reaction evidence="5 7">
        <text>dimethylallyl phosphate + FMNH2 = prenylated FMNH2 + phosphate</text>
        <dbReference type="Rhea" id="RHEA:37743"/>
        <dbReference type="ChEBI" id="CHEBI:43474"/>
        <dbReference type="ChEBI" id="CHEBI:57618"/>
        <dbReference type="ChEBI" id="CHEBI:87467"/>
        <dbReference type="ChEBI" id="CHEBI:88052"/>
        <dbReference type="EC" id="2.5.1.129"/>
    </reaction>
</comment>
<feature type="binding site" evidence="7">
    <location>
        <position position="132"/>
    </location>
    <ligand>
        <name>FMN</name>
        <dbReference type="ChEBI" id="CHEBI:58210"/>
    </ligand>
</feature>
<evidence type="ECO:0000313" key="10">
    <source>
        <dbReference type="Proteomes" id="UP000285961"/>
    </source>
</evidence>
<comment type="caution">
    <text evidence="9">The sequence shown here is derived from an EMBL/GenBank/DDBJ whole genome shotgun (WGS) entry which is preliminary data.</text>
</comment>
<evidence type="ECO:0000256" key="5">
    <source>
        <dbReference type="ARBA" id="ARBA00050612"/>
    </source>
</evidence>
<dbReference type="PANTHER" id="PTHR43374">
    <property type="entry name" value="FLAVIN PRENYLTRANSFERASE"/>
    <property type="match status" value="1"/>
</dbReference>